<dbReference type="Gene3D" id="3.80.30.20">
    <property type="entry name" value="tm_1862 like domain"/>
    <property type="match status" value="1"/>
</dbReference>
<dbReference type="GO" id="GO:0003824">
    <property type="term" value="F:catalytic activity"/>
    <property type="evidence" value="ECO:0007669"/>
    <property type="project" value="InterPro"/>
</dbReference>
<dbReference type="SFLD" id="SFLDS00029">
    <property type="entry name" value="Radical_SAM"/>
    <property type="match status" value="1"/>
</dbReference>
<dbReference type="RefSeq" id="WP_133804642.1">
    <property type="nucleotide sequence ID" value="NZ_SNWQ01000024.1"/>
</dbReference>
<protein>
    <submittedName>
        <fullName evidence="8">Ribosomal peptide maturation radical SAM protein 1</fullName>
    </submittedName>
</protein>
<keyword evidence="4" id="KW-0408">Iron</keyword>
<dbReference type="GO" id="GO:0051536">
    <property type="term" value="F:iron-sulfur cluster binding"/>
    <property type="evidence" value="ECO:0007669"/>
    <property type="project" value="UniProtKB-KW"/>
</dbReference>
<dbReference type="InterPro" id="IPR006158">
    <property type="entry name" value="Cobalamin-bd"/>
</dbReference>
<dbReference type="Gene3D" id="3.40.50.280">
    <property type="entry name" value="Cobalamin-binding domain"/>
    <property type="match status" value="1"/>
</dbReference>
<dbReference type="SMART" id="SM00729">
    <property type="entry name" value="Elp3"/>
    <property type="match status" value="1"/>
</dbReference>
<dbReference type="NCBIfam" id="TIGR03975">
    <property type="entry name" value="rSAM_ocin_1"/>
    <property type="match status" value="1"/>
</dbReference>
<evidence type="ECO:0000313" key="9">
    <source>
        <dbReference type="Proteomes" id="UP000295388"/>
    </source>
</evidence>
<proteinExistence type="predicted"/>
<reference evidence="8 9" key="1">
    <citation type="submission" date="2019-03" db="EMBL/GenBank/DDBJ databases">
        <title>Genomic Encyclopedia of Type Strains, Phase III (KMG-III): the genomes of soil and plant-associated and newly described type strains.</title>
        <authorList>
            <person name="Whitman W."/>
        </authorList>
    </citation>
    <scope>NUCLEOTIDE SEQUENCE [LARGE SCALE GENOMIC DNA]</scope>
    <source>
        <strain evidence="8 9">VKM Ac-2527</strain>
    </source>
</reference>
<accession>A0A4V3C6V1</accession>
<dbReference type="AlphaFoldDB" id="A0A4V3C6V1"/>
<evidence type="ECO:0000256" key="4">
    <source>
        <dbReference type="ARBA" id="ARBA00023004"/>
    </source>
</evidence>
<keyword evidence="5" id="KW-0411">Iron-sulfur</keyword>
<gene>
    <name evidence="8" type="ORF">EV643_12464</name>
</gene>
<dbReference type="GO" id="GO:0046872">
    <property type="term" value="F:metal ion binding"/>
    <property type="evidence" value="ECO:0007669"/>
    <property type="project" value="UniProtKB-KW"/>
</dbReference>
<evidence type="ECO:0000256" key="1">
    <source>
        <dbReference type="ARBA" id="ARBA00001966"/>
    </source>
</evidence>
<dbReference type="InterPro" id="IPR007197">
    <property type="entry name" value="rSAM"/>
</dbReference>
<evidence type="ECO:0000256" key="2">
    <source>
        <dbReference type="ARBA" id="ARBA00022691"/>
    </source>
</evidence>
<dbReference type="EMBL" id="SNWQ01000024">
    <property type="protein sequence ID" value="TDO35178.1"/>
    <property type="molecule type" value="Genomic_DNA"/>
</dbReference>
<evidence type="ECO:0000313" key="8">
    <source>
        <dbReference type="EMBL" id="TDO35178.1"/>
    </source>
</evidence>
<dbReference type="Proteomes" id="UP000295388">
    <property type="component" value="Unassembled WGS sequence"/>
</dbReference>
<comment type="cofactor">
    <cofactor evidence="1">
        <name>[4Fe-4S] cluster</name>
        <dbReference type="ChEBI" id="CHEBI:49883"/>
    </cofactor>
</comment>
<dbReference type="GO" id="GO:0031419">
    <property type="term" value="F:cobalamin binding"/>
    <property type="evidence" value="ECO:0007669"/>
    <property type="project" value="InterPro"/>
</dbReference>
<dbReference type="InterPro" id="IPR023404">
    <property type="entry name" value="rSAM_horseshoe"/>
</dbReference>
<dbReference type="CDD" id="cd01335">
    <property type="entry name" value="Radical_SAM"/>
    <property type="match status" value="1"/>
</dbReference>
<dbReference type="PANTHER" id="PTHR43409:SF7">
    <property type="entry name" value="BLL1977 PROTEIN"/>
    <property type="match status" value="1"/>
</dbReference>
<evidence type="ECO:0000259" key="7">
    <source>
        <dbReference type="PROSITE" id="PS51918"/>
    </source>
</evidence>
<feature type="domain" description="Radical SAM core" evidence="7">
    <location>
        <begin position="253"/>
        <end position="487"/>
    </location>
</feature>
<keyword evidence="3" id="KW-0479">Metal-binding</keyword>
<evidence type="ECO:0000259" key="6">
    <source>
        <dbReference type="PROSITE" id="PS51332"/>
    </source>
</evidence>
<dbReference type="InterPro" id="IPR051198">
    <property type="entry name" value="BchE-like"/>
</dbReference>
<dbReference type="SFLD" id="SFLDG01082">
    <property type="entry name" value="B12-binding_domain_containing"/>
    <property type="match status" value="1"/>
</dbReference>
<dbReference type="GO" id="GO:0005829">
    <property type="term" value="C:cytosol"/>
    <property type="evidence" value="ECO:0007669"/>
    <property type="project" value="TreeGrafter"/>
</dbReference>
<dbReference type="Pfam" id="PF04055">
    <property type="entry name" value="Radical_SAM"/>
    <property type="match status" value="1"/>
</dbReference>
<feature type="domain" description="B12-binding" evidence="6">
    <location>
        <begin position="1"/>
        <end position="205"/>
    </location>
</feature>
<keyword evidence="2" id="KW-0949">S-adenosyl-L-methionine</keyword>
<evidence type="ECO:0000256" key="5">
    <source>
        <dbReference type="ARBA" id="ARBA00023014"/>
    </source>
</evidence>
<comment type="caution">
    <text evidence="8">The sequence shown here is derived from an EMBL/GenBank/DDBJ whole genome shotgun (WGS) entry which is preliminary data.</text>
</comment>
<dbReference type="InterPro" id="IPR006638">
    <property type="entry name" value="Elp3/MiaA/NifB-like_rSAM"/>
</dbReference>
<dbReference type="InterPro" id="IPR058240">
    <property type="entry name" value="rSAM_sf"/>
</dbReference>
<dbReference type="PROSITE" id="PS51918">
    <property type="entry name" value="RADICAL_SAM"/>
    <property type="match status" value="1"/>
</dbReference>
<sequence length="618" mass="68738">MRTLLVSMPWHALDRPSLGLSLLKAGLERGGHRCEVRYLGFDFADAIGLDDYLWVHGELPYVAFAGDWLFTESLYGARPALDHEYLRTVLRKEWQRPEADIERLLRIRHRVEPFLAHCATLPWGEYDLVGFTSTFEQNLASLSLAQRVKRDHPEVLIAFGGANWEAEMGQALHRRFGFVDLVASGEADVSFPALVDALADGRDPQDVPGLVVRDANGSTVPTAEQAMVGDLDALPVPHYADYLDQLQASPSSIDVLPTLLLESSRGCWWGAKHHCTFCGLNGGSMAYRSKSADRVLMEIESLRAQGAGAVAVVDNILDMHYFRTVLPALAERGMPLDLFYEVKANLTREQIQLLARAGVRHIQPGIESLSDAVLGLMRKGTTALQNIQLLKWCAEYGVVPEWNFLYGFPGEDPAEYARMAELVDSIRHLPPPTGHGPLRLDRFSPYHEDPAGFGITDVRPFAPYKYLYQVDPDQLMQIAYYFEFGYADRRSLDYVAPVLQRIGAWSEAGLGESLTVSRQQDGSAVVLDSRGGSVRGHSLEPWQADLLDSMDAVTSEKAVFRHAAAAGIAEDQAAGFLAACHELRIALQVGDRWLGLPVHNPPRWDDLSVPRRRLEMTR</sequence>
<organism evidence="8 9">
    <name type="scientific">Kribbella caucasensis</name>
    <dbReference type="NCBI Taxonomy" id="2512215"/>
    <lineage>
        <taxon>Bacteria</taxon>
        <taxon>Bacillati</taxon>
        <taxon>Actinomycetota</taxon>
        <taxon>Actinomycetes</taxon>
        <taxon>Propionibacteriales</taxon>
        <taxon>Kribbellaceae</taxon>
        <taxon>Kribbella</taxon>
    </lineage>
</organism>
<dbReference type="PANTHER" id="PTHR43409">
    <property type="entry name" value="ANAEROBIC MAGNESIUM-PROTOPORPHYRIN IX MONOMETHYL ESTER CYCLASE-RELATED"/>
    <property type="match status" value="1"/>
</dbReference>
<evidence type="ECO:0000256" key="3">
    <source>
        <dbReference type="ARBA" id="ARBA00022723"/>
    </source>
</evidence>
<dbReference type="SFLD" id="SFLDF00324">
    <property type="entry name" value="bacteriocin_maturation"/>
    <property type="match status" value="1"/>
</dbReference>
<dbReference type="OrthoDB" id="9801424at2"/>
<keyword evidence="9" id="KW-1185">Reference proteome</keyword>
<name>A0A4V3C6V1_9ACTN</name>
<dbReference type="InterPro" id="IPR023984">
    <property type="entry name" value="rSAM_ocin_1"/>
</dbReference>
<dbReference type="PROSITE" id="PS51332">
    <property type="entry name" value="B12_BINDING"/>
    <property type="match status" value="1"/>
</dbReference>
<dbReference type="SUPFAM" id="SSF102114">
    <property type="entry name" value="Radical SAM enzymes"/>
    <property type="match status" value="1"/>
</dbReference>